<protein>
    <submittedName>
        <fullName evidence="3">Uncharacterized protein</fullName>
    </submittedName>
</protein>
<reference evidence="3 4" key="1">
    <citation type="journal article" date="2016" name="Mol. Biol. Evol.">
        <title>Comparative Genomics of Early-Diverging Mushroom-Forming Fungi Provides Insights into the Origins of Lignocellulose Decay Capabilities.</title>
        <authorList>
            <person name="Nagy L.G."/>
            <person name="Riley R."/>
            <person name="Tritt A."/>
            <person name="Adam C."/>
            <person name="Daum C."/>
            <person name="Floudas D."/>
            <person name="Sun H."/>
            <person name="Yadav J.S."/>
            <person name="Pangilinan J."/>
            <person name="Larsson K.H."/>
            <person name="Matsuura K."/>
            <person name="Barry K."/>
            <person name="Labutti K."/>
            <person name="Kuo R."/>
            <person name="Ohm R.A."/>
            <person name="Bhattacharya S.S."/>
            <person name="Shirouzu T."/>
            <person name="Yoshinaga Y."/>
            <person name="Martin F.M."/>
            <person name="Grigoriev I.V."/>
            <person name="Hibbett D.S."/>
        </authorList>
    </citation>
    <scope>NUCLEOTIDE SEQUENCE [LARGE SCALE GENOMIC DNA]</scope>
    <source>
        <strain evidence="3 4">CBS 109695</strain>
    </source>
</reference>
<dbReference type="EMBL" id="KV417485">
    <property type="protein sequence ID" value="KZP32456.1"/>
    <property type="molecule type" value="Genomic_DNA"/>
</dbReference>
<keyword evidence="2" id="KW-0732">Signal</keyword>
<sequence length="213" mass="22181">MALTLLLIMNLTTLPGPAGAQFSLTPPPTPHPSPPNSSQHTLPSTPTPPPLSPSYLICLAAIVWGYLIGDDGAGAVSLLWRSAPTTSQYAYSVGANAYIPRVISAVWRREESVAYIFEMLAGQKREVGGLVFRRVRGEASVVPGLEPAAATIALGMHRGLCSAAGNLFYAEVRAIAMQETAATILSPKTSRAEHSAAAAAAFAEKEAAAAALT</sequence>
<gene>
    <name evidence="3" type="ORF">FIBSPDRAFT_944012</name>
</gene>
<proteinExistence type="predicted"/>
<dbReference type="AlphaFoldDB" id="A0A166V8I3"/>
<organism evidence="3 4">
    <name type="scientific">Athelia psychrophila</name>
    <dbReference type="NCBI Taxonomy" id="1759441"/>
    <lineage>
        <taxon>Eukaryota</taxon>
        <taxon>Fungi</taxon>
        <taxon>Dikarya</taxon>
        <taxon>Basidiomycota</taxon>
        <taxon>Agaricomycotina</taxon>
        <taxon>Agaricomycetes</taxon>
        <taxon>Agaricomycetidae</taxon>
        <taxon>Atheliales</taxon>
        <taxon>Atheliaceae</taxon>
        <taxon>Athelia</taxon>
    </lineage>
</organism>
<feature type="compositionally biased region" description="Pro residues" evidence="1">
    <location>
        <begin position="25"/>
        <end position="35"/>
    </location>
</feature>
<evidence type="ECO:0000256" key="2">
    <source>
        <dbReference type="SAM" id="SignalP"/>
    </source>
</evidence>
<feature type="region of interest" description="Disordered" evidence="1">
    <location>
        <begin position="19"/>
        <end position="47"/>
    </location>
</feature>
<feature type="chain" id="PRO_5007881076" evidence="2">
    <location>
        <begin position="21"/>
        <end position="213"/>
    </location>
</feature>
<dbReference type="Proteomes" id="UP000076532">
    <property type="component" value="Unassembled WGS sequence"/>
</dbReference>
<name>A0A166V8I3_9AGAM</name>
<evidence type="ECO:0000313" key="4">
    <source>
        <dbReference type="Proteomes" id="UP000076532"/>
    </source>
</evidence>
<accession>A0A166V8I3</accession>
<keyword evidence="4" id="KW-1185">Reference proteome</keyword>
<evidence type="ECO:0000313" key="3">
    <source>
        <dbReference type="EMBL" id="KZP32456.1"/>
    </source>
</evidence>
<feature type="signal peptide" evidence="2">
    <location>
        <begin position="1"/>
        <end position="20"/>
    </location>
</feature>
<evidence type="ECO:0000256" key="1">
    <source>
        <dbReference type="SAM" id="MobiDB-lite"/>
    </source>
</evidence>